<dbReference type="InterPro" id="IPR001584">
    <property type="entry name" value="Integrase_cat-core"/>
</dbReference>
<feature type="domain" description="Integrase catalytic" evidence="1">
    <location>
        <begin position="113"/>
        <end position="283"/>
    </location>
</feature>
<dbReference type="PANTHER" id="PTHR35004:SF6">
    <property type="entry name" value="TRANSPOSASE"/>
    <property type="match status" value="1"/>
</dbReference>
<dbReference type="PANTHER" id="PTHR35004">
    <property type="entry name" value="TRANSPOSASE RV3428C-RELATED"/>
    <property type="match status" value="1"/>
</dbReference>
<name>A0AA86MK34_9CLOT</name>
<evidence type="ECO:0000259" key="1">
    <source>
        <dbReference type="PROSITE" id="PS50994"/>
    </source>
</evidence>
<evidence type="ECO:0000313" key="4">
    <source>
        <dbReference type="Proteomes" id="UP000789738"/>
    </source>
</evidence>
<reference evidence="2" key="1">
    <citation type="submission" date="2021-10" db="EMBL/GenBank/DDBJ databases">
        <authorList>
            <person name="Mesa V."/>
        </authorList>
    </citation>
    <scope>NUCLEOTIDE SEQUENCE</scope>
    <source>
        <strain evidence="2">CC3_PB</strain>
    </source>
</reference>
<dbReference type="AlphaFoldDB" id="A0AA86MK34"/>
<dbReference type="PROSITE" id="PS50994">
    <property type="entry name" value="INTEGRASE"/>
    <property type="match status" value="1"/>
</dbReference>
<proteinExistence type="predicted"/>
<gene>
    <name evidence="3" type="ORF">CNEO2_180004</name>
    <name evidence="2" type="ORF">CNEO_10238</name>
</gene>
<dbReference type="EMBL" id="CAKJVE010000001">
    <property type="protein sequence ID" value="CAG9701713.1"/>
    <property type="molecule type" value="Genomic_DNA"/>
</dbReference>
<comment type="caution">
    <text evidence="2">The sequence shown here is derived from an EMBL/GenBank/DDBJ whole genome shotgun (WGS) entry which is preliminary data.</text>
</comment>
<dbReference type="Proteomes" id="UP001189143">
    <property type="component" value="Unassembled WGS sequence"/>
</dbReference>
<dbReference type="EMBL" id="CAMTCP010000099">
    <property type="protein sequence ID" value="CAI3550053.1"/>
    <property type="molecule type" value="Genomic_DNA"/>
</dbReference>
<dbReference type="NCBIfam" id="NF033546">
    <property type="entry name" value="transpos_IS21"/>
    <property type="match status" value="1"/>
</dbReference>
<reference evidence="3" key="2">
    <citation type="submission" date="2022-10" db="EMBL/GenBank/DDBJ databases">
        <authorList>
            <person name="Aires J."/>
            <person name="Mesa V."/>
        </authorList>
    </citation>
    <scope>NUCLEOTIDE SEQUENCE</scope>
    <source>
        <strain evidence="3">Clostridium neonatale JD116</strain>
    </source>
</reference>
<dbReference type="SUPFAM" id="SSF53098">
    <property type="entry name" value="Ribonuclease H-like"/>
    <property type="match status" value="1"/>
</dbReference>
<evidence type="ECO:0000313" key="3">
    <source>
        <dbReference type="EMBL" id="CAI3550053.1"/>
    </source>
</evidence>
<dbReference type="GO" id="GO:0015074">
    <property type="term" value="P:DNA integration"/>
    <property type="evidence" value="ECO:0007669"/>
    <property type="project" value="InterPro"/>
</dbReference>
<dbReference type="Proteomes" id="UP000789738">
    <property type="component" value="Unassembled WGS sequence"/>
</dbReference>
<dbReference type="InterPro" id="IPR036397">
    <property type="entry name" value="RNaseH_sf"/>
</dbReference>
<sequence length="283" mass="33321">MNNNLIGQINILKIMNIKPNYSELARQYNIDRRTVKKYYEGYDGKSKTRNKSSKLDKYYNQIVEKLSINGITIRGVYEYFVDRNYDIGTYSNFNKYIKKNNLKPKKKIRGHARFETPPGKQAQVDWKENLKLISKNGEEFIINVFSYKLGNSRYCYFEYRKNKLQQDLFECLISAFKFCGGVPKEILFDNMRTAADFSKDGRKVNNKLQAFADDFGFKVRLCQPRHAYTKGKVESANKFIEWLLAYNYEFETEDDLIRLINKINSKVNSLPNQTTNIPPLLLF</sequence>
<dbReference type="GO" id="GO:0003676">
    <property type="term" value="F:nucleic acid binding"/>
    <property type="evidence" value="ECO:0007669"/>
    <property type="project" value="InterPro"/>
</dbReference>
<organism evidence="2 4">
    <name type="scientific">Clostridium neonatale</name>
    <dbReference type="NCBI Taxonomy" id="137838"/>
    <lineage>
        <taxon>Bacteria</taxon>
        <taxon>Bacillati</taxon>
        <taxon>Bacillota</taxon>
        <taxon>Clostridia</taxon>
        <taxon>Eubacteriales</taxon>
        <taxon>Clostridiaceae</taxon>
        <taxon>Clostridium</taxon>
    </lineage>
</organism>
<protein>
    <recommendedName>
        <fullName evidence="1">Integrase catalytic domain-containing protein</fullName>
    </recommendedName>
</protein>
<dbReference type="InterPro" id="IPR012337">
    <property type="entry name" value="RNaseH-like_sf"/>
</dbReference>
<dbReference type="Gene3D" id="3.30.420.10">
    <property type="entry name" value="Ribonuclease H-like superfamily/Ribonuclease H"/>
    <property type="match status" value="1"/>
</dbReference>
<accession>A0AA86MK34</accession>
<evidence type="ECO:0000313" key="2">
    <source>
        <dbReference type="EMBL" id="CAG9701713.1"/>
    </source>
</evidence>